<dbReference type="EMBL" id="OBQJ01000002">
    <property type="protein sequence ID" value="SOC53329.1"/>
    <property type="molecule type" value="Genomic_DNA"/>
</dbReference>
<evidence type="ECO:0000313" key="3">
    <source>
        <dbReference type="Proteomes" id="UP000219023"/>
    </source>
</evidence>
<sequence>MFREKDFDNAYQLIEHLSPLKQSVWGRGRYIFRGQPCSSFGLAPAALRTVGPMAATSVMPSNLIGSERQVLFEVQVLRAFIKACDAAGIQIPGDSEILRDKIQSLIWELGSEEDWPPKVGYPVLATAQHHGVPTCLLDWTRRSYVACYFAASAVLHTPAKSGRLAIWAFNTEKLSDWGPVEFLEMPGATSANLAAQDGVFTVSTLKATMGGGLESTTVERLLEYDEHQDDPEPLLWKLTLPASEAAALLALCADFGVKGSTLFPGYEGVAREIRDKAFAGELGRTFPLRN</sequence>
<reference evidence="2 3" key="1">
    <citation type="submission" date="2017-08" db="EMBL/GenBank/DDBJ databases">
        <authorList>
            <person name="de Groot N.N."/>
        </authorList>
    </citation>
    <scope>NUCLEOTIDE SEQUENCE [LARGE SCALE GENOMIC DNA]</scope>
    <source>
        <strain evidence="2 3">USBA 855</strain>
    </source>
</reference>
<gene>
    <name evidence="2" type="ORF">SAMN05421509_102300</name>
</gene>
<dbReference type="Proteomes" id="UP000219023">
    <property type="component" value="Unassembled WGS sequence"/>
</dbReference>
<proteinExistence type="predicted"/>
<evidence type="ECO:0000313" key="2">
    <source>
        <dbReference type="EMBL" id="SOC53329.1"/>
    </source>
</evidence>
<evidence type="ECO:0000259" key="1">
    <source>
        <dbReference type="SMART" id="SM00901"/>
    </source>
</evidence>
<protein>
    <submittedName>
        <fullName evidence="2">FRG domain-containing protein</fullName>
    </submittedName>
</protein>
<organism evidence="2 3">
    <name type="scientific">Chromohalobacter canadensis</name>
    <dbReference type="NCBI Taxonomy" id="141389"/>
    <lineage>
        <taxon>Bacteria</taxon>
        <taxon>Pseudomonadati</taxon>
        <taxon>Pseudomonadota</taxon>
        <taxon>Gammaproteobacteria</taxon>
        <taxon>Oceanospirillales</taxon>
        <taxon>Halomonadaceae</taxon>
        <taxon>Chromohalobacter</taxon>
    </lineage>
</organism>
<name>A0A285VGX1_9GAMM</name>
<dbReference type="SMART" id="SM00901">
    <property type="entry name" value="FRG"/>
    <property type="match status" value="1"/>
</dbReference>
<feature type="domain" description="FRG" evidence="1">
    <location>
        <begin position="26"/>
        <end position="165"/>
    </location>
</feature>
<dbReference type="AlphaFoldDB" id="A0A285VGX1"/>
<dbReference type="InterPro" id="IPR014966">
    <property type="entry name" value="FRG-dom"/>
</dbReference>
<accession>A0A285VGX1</accession>
<dbReference type="Pfam" id="PF08867">
    <property type="entry name" value="FRG"/>
    <property type="match status" value="1"/>
</dbReference>